<feature type="region of interest" description="Disordered" evidence="1">
    <location>
        <begin position="100"/>
        <end position="128"/>
    </location>
</feature>
<feature type="compositionally biased region" description="Basic and acidic residues" evidence="1">
    <location>
        <begin position="41"/>
        <end position="59"/>
    </location>
</feature>
<protein>
    <submittedName>
        <fullName evidence="2">Uncharacterized protein</fullName>
    </submittedName>
</protein>
<accession>A0AAV1S3J1</accession>
<feature type="region of interest" description="Disordered" evidence="1">
    <location>
        <begin position="37"/>
        <end position="59"/>
    </location>
</feature>
<sequence>MFQAQDLLAADASFIGVNSLGLEVIGLTVWDNVAAAAAAGDEQKDSKTSKNEKKEEDYRNVMTRAEYEKELEKRKAEDFELMQLWKKEAEDDCLFIKVSPNDAPQQEAQMHNGGSQREGEKDNGDSRHQELSVRIKFINGERSTSWCPLIRGRNNLGVRAGGRMLARGLMGKDPGMSMVAAGMMGRGLINSNGHVDKGKKPILA</sequence>
<reference evidence="2 3" key="1">
    <citation type="submission" date="2024-01" db="EMBL/GenBank/DDBJ databases">
        <authorList>
            <person name="Waweru B."/>
        </authorList>
    </citation>
    <scope>NUCLEOTIDE SEQUENCE [LARGE SCALE GENOMIC DNA]</scope>
</reference>
<gene>
    <name evidence="2" type="ORF">DCAF_LOCUS18091</name>
</gene>
<dbReference type="Proteomes" id="UP001314170">
    <property type="component" value="Unassembled WGS sequence"/>
</dbReference>
<organism evidence="2 3">
    <name type="scientific">Dovyalis caffra</name>
    <dbReference type="NCBI Taxonomy" id="77055"/>
    <lineage>
        <taxon>Eukaryota</taxon>
        <taxon>Viridiplantae</taxon>
        <taxon>Streptophyta</taxon>
        <taxon>Embryophyta</taxon>
        <taxon>Tracheophyta</taxon>
        <taxon>Spermatophyta</taxon>
        <taxon>Magnoliopsida</taxon>
        <taxon>eudicotyledons</taxon>
        <taxon>Gunneridae</taxon>
        <taxon>Pentapetalae</taxon>
        <taxon>rosids</taxon>
        <taxon>fabids</taxon>
        <taxon>Malpighiales</taxon>
        <taxon>Salicaceae</taxon>
        <taxon>Flacourtieae</taxon>
        <taxon>Dovyalis</taxon>
    </lineage>
</organism>
<feature type="compositionally biased region" description="Basic and acidic residues" evidence="1">
    <location>
        <begin position="117"/>
        <end position="128"/>
    </location>
</feature>
<evidence type="ECO:0000313" key="3">
    <source>
        <dbReference type="Proteomes" id="UP001314170"/>
    </source>
</evidence>
<dbReference type="EMBL" id="CAWUPB010001166">
    <property type="protein sequence ID" value="CAK7345094.1"/>
    <property type="molecule type" value="Genomic_DNA"/>
</dbReference>
<proteinExistence type="predicted"/>
<comment type="caution">
    <text evidence="2">The sequence shown here is derived from an EMBL/GenBank/DDBJ whole genome shotgun (WGS) entry which is preliminary data.</text>
</comment>
<name>A0AAV1S3J1_9ROSI</name>
<dbReference type="AlphaFoldDB" id="A0AAV1S3J1"/>
<feature type="compositionally biased region" description="Polar residues" evidence="1">
    <location>
        <begin position="102"/>
        <end position="115"/>
    </location>
</feature>
<evidence type="ECO:0000256" key="1">
    <source>
        <dbReference type="SAM" id="MobiDB-lite"/>
    </source>
</evidence>
<evidence type="ECO:0000313" key="2">
    <source>
        <dbReference type="EMBL" id="CAK7345094.1"/>
    </source>
</evidence>
<keyword evidence="3" id="KW-1185">Reference proteome</keyword>